<gene>
    <name evidence="1" type="ORF">EV146_106142</name>
</gene>
<sequence>MGLLISIPGASLSAGLALSLLVASSCGVSAVQLIPQESARLPLQSTGLLTFMWKYNEVYFKINTTTFE</sequence>
<keyword evidence="2" id="KW-1185">Reference proteome</keyword>
<dbReference type="RefSeq" id="WP_181215864.1">
    <property type="nucleotide sequence ID" value="NZ_JABUHM010000004.1"/>
</dbReference>
<reference evidence="1 2" key="1">
    <citation type="journal article" date="2015" name="Stand. Genomic Sci.">
        <title>Genomic Encyclopedia of Bacterial and Archaeal Type Strains, Phase III: the genomes of soil and plant-associated and newly described type strains.</title>
        <authorList>
            <person name="Whitman W.B."/>
            <person name="Woyke T."/>
            <person name="Klenk H.P."/>
            <person name="Zhou Y."/>
            <person name="Lilburn T.G."/>
            <person name="Beck B.J."/>
            <person name="De Vos P."/>
            <person name="Vandamme P."/>
            <person name="Eisen J.A."/>
            <person name="Garrity G."/>
            <person name="Hugenholtz P."/>
            <person name="Kyrpides N.C."/>
        </authorList>
    </citation>
    <scope>NUCLEOTIDE SEQUENCE [LARGE SCALE GENOMIC DNA]</scope>
    <source>
        <strain evidence="1 2">CV53</strain>
    </source>
</reference>
<dbReference type="EMBL" id="SLVV01000006">
    <property type="protein sequence ID" value="TCN24941.1"/>
    <property type="molecule type" value="Genomic_DNA"/>
</dbReference>
<protein>
    <submittedName>
        <fullName evidence="1">Uncharacterized protein</fullName>
    </submittedName>
</protein>
<comment type="caution">
    <text evidence="1">The sequence shown here is derived from an EMBL/GenBank/DDBJ whole genome shotgun (WGS) entry which is preliminary data.</text>
</comment>
<name>A0A4R2BDE3_9BACI</name>
<dbReference type="Proteomes" id="UP000295689">
    <property type="component" value="Unassembled WGS sequence"/>
</dbReference>
<organism evidence="1 2">
    <name type="scientific">Mesobacillus foraminis</name>
    <dbReference type="NCBI Taxonomy" id="279826"/>
    <lineage>
        <taxon>Bacteria</taxon>
        <taxon>Bacillati</taxon>
        <taxon>Bacillota</taxon>
        <taxon>Bacilli</taxon>
        <taxon>Bacillales</taxon>
        <taxon>Bacillaceae</taxon>
        <taxon>Mesobacillus</taxon>
    </lineage>
</organism>
<evidence type="ECO:0000313" key="2">
    <source>
        <dbReference type="Proteomes" id="UP000295689"/>
    </source>
</evidence>
<proteinExistence type="predicted"/>
<evidence type="ECO:0000313" key="1">
    <source>
        <dbReference type="EMBL" id="TCN24941.1"/>
    </source>
</evidence>
<dbReference type="AlphaFoldDB" id="A0A4R2BDE3"/>
<accession>A0A4R2BDE3</accession>